<proteinExistence type="predicted"/>
<dbReference type="AlphaFoldDB" id="A0A9J5XPL4"/>
<dbReference type="EMBL" id="JACXVP010000008">
    <property type="protein sequence ID" value="KAG5590153.1"/>
    <property type="molecule type" value="Genomic_DNA"/>
</dbReference>
<evidence type="ECO:0000313" key="1">
    <source>
        <dbReference type="EMBL" id="KAG5590153.1"/>
    </source>
</evidence>
<comment type="caution">
    <text evidence="1">The sequence shown here is derived from an EMBL/GenBank/DDBJ whole genome shotgun (WGS) entry which is preliminary data.</text>
</comment>
<protein>
    <submittedName>
        <fullName evidence="1">Uncharacterized protein</fullName>
    </submittedName>
</protein>
<name>A0A9J5XPL4_SOLCO</name>
<dbReference type="OrthoDB" id="637682at2759"/>
<accession>A0A9J5XPL4</accession>
<sequence>MKHMTTGTQGGMGRLKTHLRKCNKKFARLDDIERANRNGISIPENPLGVGGSNMVQKFKNRCKECGLAYRKVPKEVCIDEILYLKCLKLLIFIKSRYN</sequence>
<organism evidence="1 2">
    <name type="scientific">Solanum commersonii</name>
    <name type="common">Commerson's wild potato</name>
    <name type="synonym">Commerson's nightshade</name>
    <dbReference type="NCBI Taxonomy" id="4109"/>
    <lineage>
        <taxon>Eukaryota</taxon>
        <taxon>Viridiplantae</taxon>
        <taxon>Streptophyta</taxon>
        <taxon>Embryophyta</taxon>
        <taxon>Tracheophyta</taxon>
        <taxon>Spermatophyta</taxon>
        <taxon>Magnoliopsida</taxon>
        <taxon>eudicotyledons</taxon>
        <taxon>Gunneridae</taxon>
        <taxon>Pentapetalae</taxon>
        <taxon>asterids</taxon>
        <taxon>lamiids</taxon>
        <taxon>Solanales</taxon>
        <taxon>Solanaceae</taxon>
        <taxon>Solanoideae</taxon>
        <taxon>Solaneae</taxon>
        <taxon>Solanum</taxon>
    </lineage>
</organism>
<reference evidence="1 2" key="1">
    <citation type="submission" date="2020-09" db="EMBL/GenBank/DDBJ databases">
        <title>De no assembly of potato wild relative species, Solanum commersonii.</title>
        <authorList>
            <person name="Cho K."/>
        </authorList>
    </citation>
    <scope>NUCLEOTIDE SEQUENCE [LARGE SCALE GENOMIC DNA]</scope>
    <source>
        <strain evidence="1">LZ3.2</strain>
        <tissue evidence="1">Leaf</tissue>
    </source>
</reference>
<keyword evidence="2" id="KW-1185">Reference proteome</keyword>
<dbReference type="Proteomes" id="UP000824120">
    <property type="component" value="Chromosome 8"/>
</dbReference>
<gene>
    <name evidence="1" type="ORF">H5410_040667</name>
</gene>
<evidence type="ECO:0000313" key="2">
    <source>
        <dbReference type="Proteomes" id="UP000824120"/>
    </source>
</evidence>